<dbReference type="InParanoid" id="A2E332"/>
<protein>
    <submittedName>
        <fullName evidence="1">Uncharacterized protein</fullName>
    </submittedName>
</protein>
<name>A2E332_TRIV3</name>
<evidence type="ECO:0000313" key="2">
    <source>
        <dbReference type="Proteomes" id="UP000001542"/>
    </source>
</evidence>
<gene>
    <name evidence="1" type="ORF">TVAG_405140</name>
</gene>
<reference evidence="1" key="1">
    <citation type="submission" date="2006-10" db="EMBL/GenBank/DDBJ databases">
        <authorList>
            <person name="Amadeo P."/>
            <person name="Zhao Q."/>
            <person name="Wortman J."/>
            <person name="Fraser-Liggett C."/>
            <person name="Carlton J."/>
        </authorList>
    </citation>
    <scope>NUCLEOTIDE SEQUENCE</scope>
    <source>
        <strain evidence="1">G3</strain>
    </source>
</reference>
<dbReference type="SMR" id="A2E332"/>
<dbReference type="Proteomes" id="UP000001542">
    <property type="component" value="Unassembled WGS sequence"/>
</dbReference>
<dbReference type="EMBL" id="DS113293">
    <property type="protein sequence ID" value="EAY12968.1"/>
    <property type="molecule type" value="Genomic_DNA"/>
</dbReference>
<dbReference type="VEuPathDB" id="TrichDB:TVAGG3_0848310"/>
<dbReference type="VEuPathDB" id="TrichDB:TVAG_405140"/>
<reference evidence="1" key="2">
    <citation type="journal article" date="2007" name="Science">
        <title>Draft genome sequence of the sexually transmitted pathogen Trichomonas vaginalis.</title>
        <authorList>
            <person name="Carlton J.M."/>
            <person name="Hirt R.P."/>
            <person name="Silva J.C."/>
            <person name="Delcher A.L."/>
            <person name="Schatz M."/>
            <person name="Zhao Q."/>
            <person name="Wortman J.R."/>
            <person name="Bidwell S.L."/>
            <person name="Alsmark U.C.M."/>
            <person name="Besteiro S."/>
            <person name="Sicheritz-Ponten T."/>
            <person name="Noel C.J."/>
            <person name="Dacks J.B."/>
            <person name="Foster P.G."/>
            <person name="Simillion C."/>
            <person name="Van de Peer Y."/>
            <person name="Miranda-Saavedra D."/>
            <person name="Barton G.J."/>
            <person name="Westrop G.D."/>
            <person name="Mueller S."/>
            <person name="Dessi D."/>
            <person name="Fiori P.L."/>
            <person name="Ren Q."/>
            <person name="Paulsen I."/>
            <person name="Zhang H."/>
            <person name="Bastida-Corcuera F.D."/>
            <person name="Simoes-Barbosa A."/>
            <person name="Brown M.T."/>
            <person name="Hayes R.D."/>
            <person name="Mukherjee M."/>
            <person name="Okumura C.Y."/>
            <person name="Schneider R."/>
            <person name="Smith A.J."/>
            <person name="Vanacova S."/>
            <person name="Villalvazo M."/>
            <person name="Haas B.J."/>
            <person name="Pertea M."/>
            <person name="Feldblyum T.V."/>
            <person name="Utterback T.R."/>
            <person name="Shu C.L."/>
            <person name="Osoegawa K."/>
            <person name="de Jong P.J."/>
            <person name="Hrdy I."/>
            <person name="Horvathova L."/>
            <person name="Zubacova Z."/>
            <person name="Dolezal P."/>
            <person name="Malik S.B."/>
            <person name="Logsdon J.M. Jr."/>
            <person name="Henze K."/>
            <person name="Gupta A."/>
            <person name="Wang C.C."/>
            <person name="Dunne R.L."/>
            <person name="Upcroft J.A."/>
            <person name="Upcroft P."/>
            <person name="White O."/>
            <person name="Salzberg S.L."/>
            <person name="Tang P."/>
            <person name="Chiu C.-H."/>
            <person name="Lee Y.-S."/>
            <person name="Embley T.M."/>
            <person name="Coombs G.H."/>
            <person name="Mottram J.C."/>
            <person name="Tachezy J."/>
            <person name="Fraser-Liggett C.M."/>
            <person name="Johnson P.J."/>
        </authorList>
    </citation>
    <scope>NUCLEOTIDE SEQUENCE [LARGE SCALE GENOMIC DNA]</scope>
    <source>
        <strain evidence="1">G3</strain>
    </source>
</reference>
<accession>A2E332</accession>
<evidence type="ECO:0000313" key="1">
    <source>
        <dbReference type="EMBL" id="EAY12968.1"/>
    </source>
</evidence>
<keyword evidence="2" id="KW-1185">Reference proteome</keyword>
<sequence length="64" mass="7669">MLAGYDPATDEGSRMLQKFQKNPFVLDFKDEKDREMILRCLLDDYNERIDINALEEEFFNDDVF</sequence>
<proteinExistence type="predicted"/>
<dbReference type="AlphaFoldDB" id="A2E332"/>
<organism evidence="1 2">
    <name type="scientific">Trichomonas vaginalis (strain ATCC PRA-98 / G3)</name>
    <dbReference type="NCBI Taxonomy" id="412133"/>
    <lineage>
        <taxon>Eukaryota</taxon>
        <taxon>Metamonada</taxon>
        <taxon>Parabasalia</taxon>
        <taxon>Trichomonadida</taxon>
        <taxon>Trichomonadidae</taxon>
        <taxon>Trichomonas</taxon>
    </lineage>
</organism>
<dbReference type="KEGG" id="tva:4770940"/>
<dbReference type="RefSeq" id="XP_001325191.1">
    <property type="nucleotide sequence ID" value="XM_001325156.1"/>
</dbReference>